<name>A0A650GD89_9MICO</name>
<dbReference type="EMBL" id="CP044548">
    <property type="protein sequence ID" value="QGX08388.1"/>
    <property type="molecule type" value="Genomic_DNA"/>
</dbReference>
<dbReference type="AlphaFoldDB" id="A0A650GD89"/>
<dbReference type="RefSeq" id="WP_123093369.1">
    <property type="nucleotide sequence ID" value="NZ_CP044548.2"/>
</dbReference>
<sequence>MTHPLDRTRSAPSALAAGSAVAPIVVGGLLLVLAVIWWAYAQVAVDEMTTTASQLVVPGILALAGAAGLVYGLLVLAAKVQESHALLLQAARARDAEVDRAGA</sequence>
<dbReference type="Proteomes" id="UP000271708">
    <property type="component" value="Chromosome"/>
</dbReference>
<proteinExistence type="predicted"/>
<dbReference type="GeneID" id="59161274"/>
<evidence type="ECO:0000313" key="3">
    <source>
        <dbReference type="Proteomes" id="UP000271708"/>
    </source>
</evidence>
<reference evidence="2 3" key="1">
    <citation type="submission" date="2019-09" db="EMBL/GenBank/DDBJ databases">
        <title>Complete Genome Sequence of Janibacter melonis M714 with both human health impact and industrial applications.</title>
        <authorList>
            <person name="Jin M."/>
            <person name="Zhao Q.R."/>
        </authorList>
    </citation>
    <scope>NUCLEOTIDE SEQUENCE [LARGE SCALE GENOMIC DNA]</scope>
    <source>
        <strain evidence="2 3">M714</strain>
    </source>
</reference>
<gene>
    <name evidence="2" type="ORF">EEW87_16600</name>
</gene>
<feature type="transmembrane region" description="Helical" evidence="1">
    <location>
        <begin position="60"/>
        <end position="78"/>
    </location>
</feature>
<keyword evidence="1" id="KW-0812">Transmembrane</keyword>
<dbReference type="KEGG" id="jme:EEW87_16600"/>
<feature type="transmembrane region" description="Helical" evidence="1">
    <location>
        <begin position="12"/>
        <end position="40"/>
    </location>
</feature>
<keyword evidence="1" id="KW-0472">Membrane</keyword>
<keyword evidence="1" id="KW-1133">Transmembrane helix</keyword>
<evidence type="ECO:0000313" key="2">
    <source>
        <dbReference type="EMBL" id="QGX08388.1"/>
    </source>
</evidence>
<accession>A0A650GD89</accession>
<organism evidence="2 3">
    <name type="scientific">Janibacter melonis</name>
    <dbReference type="NCBI Taxonomy" id="262209"/>
    <lineage>
        <taxon>Bacteria</taxon>
        <taxon>Bacillati</taxon>
        <taxon>Actinomycetota</taxon>
        <taxon>Actinomycetes</taxon>
        <taxon>Micrococcales</taxon>
        <taxon>Intrasporangiaceae</taxon>
        <taxon>Janibacter</taxon>
    </lineage>
</organism>
<protein>
    <submittedName>
        <fullName evidence="2">Uncharacterized protein</fullName>
    </submittedName>
</protein>
<evidence type="ECO:0000256" key="1">
    <source>
        <dbReference type="SAM" id="Phobius"/>
    </source>
</evidence>